<gene>
    <name evidence="2" type="ORF">AMECASPLE_009039</name>
</gene>
<evidence type="ECO:0000256" key="1">
    <source>
        <dbReference type="SAM" id="MobiDB-lite"/>
    </source>
</evidence>
<dbReference type="EMBL" id="JAHRIP010047521">
    <property type="protein sequence ID" value="MEQ2298795.1"/>
    <property type="molecule type" value="Genomic_DNA"/>
</dbReference>
<comment type="caution">
    <text evidence="2">The sequence shown here is derived from an EMBL/GenBank/DDBJ whole genome shotgun (WGS) entry which is preliminary data.</text>
</comment>
<dbReference type="Proteomes" id="UP001469553">
    <property type="component" value="Unassembled WGS sequence"/>
</dbReference>
<proteinExistence type="predicted"/>
<accession>A0ABV0YY54</accession>
<sequence length="100" mass="10962">MVNSQSKFDVSNITAHQGCFQSTQSSSFIICSEKEILRQLQIFLGVDCPANSPQGQTVQGSGKVQKNPKTQSQTLQASVTMLNGKTIDSAVRKRLKKQFV</sequence>
<reference evidence="2 3" key="1">
    <citation type="submission" date="2021-06" db="EMBL/GenBank/DDBJ databases">
        <authorList>
            <person name="Palmer J.M."/>
        </authorList>
    </citation>
    <scope>NUCLEOTIDE SEQUENCE [LARGE SCALE GENOMIC DNA]</scope>
    <source>
        <strain evidence="2 3">AS_MEX2019</strain>
        <tissue evidence="2">Muscle</tissue>
    </source>
</reference>
<evidence type="ECO:0000313" key="2">
    <source>
        <dbReference type="EMBL" id="MEQ2298795.1"/>
    </source>
</evidence>
<feature type="region of interest" description="Disordered" evidence="1">
    <location>
        <begin position="53"/>
        <end position="74"/>
    </location>
</feature>
<organism evidence="2 3">
    <name type="scientific">Ameca splendens</name>
    <dbReference type="NCBI Taxonomy" id="208324"/>
    <lineage>
        <taxon>Eukaryota</taxon>
        <taxon>Metazoa</taxon>
        <taxon>Chordata</taxon>
        <taxon>Craniata</taxon>
        <taxon>Vertebrata</taxon>
        <taxon>Euteleostomi</taxon>
        <taxon>Actinopterygii</taxon>
        <taxon>Neopterygii</taxon>
        <taxon>Teleostei</taxon>
        <taxon>Neoteleostei</taxon>
        <taxon>Acanthomorphata</taxon>
        <taxon>Ovalentaria</taxon>
        <taxon>Atherinomorphae</taxon>
        <taxon>Cyprinodontiformes</taxon>
        <taxon>Goodeidae</taxon>
        <taxon>Ameca</taxon>
    </lineage>
</organism>
<protein>
    <submittedName>
        <fullName evidence="2">Uncharacterized protein</fullName>
    </submittedName>
</protein>
<name>A0ABV0YY54_9TELE</name>
<evidence type="ECO:0000313" key="3">
    <source>
        <dbReference type="Proteomes" id="UP001469553"/>
    </source>
</evidence>
<keyword evidence="3" id="KW-1185">Reference proteome</keyword>